<dbReference type="PROSITE" id="PS51257">
    <property type="entry name" value="PROKAR_LIPOPROTEIN"/>
    <property type="match status" value="1"/>
</dbReference>
<evidence type="ECO:0000256" key="2">
    <source>
        <dbReference type="ARBA" id="ARBA00009023"/>
    </source>
</evidence>
<proteinExistence type="inferred from homology"/>
<dbReference type="InterPro" id="IPR018389">
    <property type="entry name" value="DctP_fam"/>
</dbReference>
<keyword evidence="4 5" id="KW-0732">Signal</keyword>
<evidence type="ECO:0000256" key="5">
    <source>
        <dbReference type="SAM" id="SignalP"/>
    </source>
</evidence>
<feature type="signal peptide" evidence="5">
    <location>
        <begin position="1"/>
        <end position="23"/>
    </location>
</feature>
<keyword evidence="6" id="KW-0675">Receptor</keyword>
<dbReference type="AlphaFoldDB" id="A0A1M5NQL4"/>
<dbReference type="NCBIfam" id="NF037995">
    <property type="entry name" value="TRAP_S1"/>
    <property type="match status" value="1"/>
</dbReference>
<dbReference type="CDD" id="cd13603">
    <property type="entry name" value="PBP2_TRAP_Siap_TeaA_like"/>
    <property type="match status" value="1"/>
</dbReference>
<dbReference type="RefSeq" id="WP_073182662.1">
    <property type="nucleotide sequence ID" value="NZ_FQXI01000001.1"/>
</dbReference>
<keyword evidence="3" id="KW-0813">Transport</keyword>
<dbReference type="STRING" id="1120995.SAMN02745245_00035"/>
<gene>
    <name evidence="6" type="ORF">SAMN02745245_00035</name>
</gene>
<feature type="chain" id="PRO_5038860021" evidence="5">
    <location>
        <begin position="24"/>
        <end position="351"/>
    </location>
</feature>
<evidence type="ECO:0000256" key="1">
    <source>
        <dbReference type="ARBA" id="ARBA00004196"/>
    </source>
</evidence>
<comment type="subcellular location">
    <subcellularLocation>
        <location evidence="1">Cell envelope</location>
    </subcellularLocation>
</comment>
<dbReference type="GO" id="GO:0030288">
    <property type="term" value="C:outer membrane-bounded periplasmic space"/>
    <property type="evidence" value="ECO:0007669"/>
    <property type="project" value="InterPro"/>
</dbReference>
<evidence type="ECO:0000313" key="7">
    <source>
        <dbReference type="Proteomes" id="UP000184032"/>
    </source>
</evidence>
<dbReference type="GO" id="GO:0055085">
    <property type="term" value="P:transmembrane transport"/>
    <property type="evidence" value="ECO:0007669"/>
    <property type="project" value="InterPro"/>
</dbReference>
<dbReference type="Pfam" id="PF03480">
    <property type="entry name" value="DctP"/>
    <property type="match status" value="1"/>
</dbReference>
<organism evidence="6 7">
    <name type="scientific">Anaerosphaera aminiphila DSM 21120</name>
    <dbReference type="NCBI Taxonomy" id="1120995"/>
    <lineage>
        <taxon>Bacteria</taxon>
        <taxon>Bacillati</taxon>
        <taxon>Bacillota</taxon>
        <taxon>Tissierellia</taxon>
        <taxon>Tissierellales</taxon>
        <taxon>Peptoniphilaceae</taxon>
        <taxon>Anaerosphaera</taxon>
    </lineage>
</organism>
<keyword evidence="7" id="KW-1185">Reference proteome</keyword>
<dbReference type="PANTHER" id="PTHR33376:SF4">
    <property type="entry name" value="SIALIC ACID-BINDING PERIPLASMIC PROTEIN SIAP"/>
    <property type="match status" value="1"/>
</dbReference>
<evidence type="ECO:0000256" key="4">
    <source>
        <dbReference type="ARBA" id="ARBA00022729"/>
    </source>
</evidence>
<evidence type="ECO:0000313" key="6">
    <source>
        <dbReference type="EMBL" id="SHG91884.1"/>
    </source>
</evidence>
<dbReference type="InterPro" id="IPR038404">
    <property type="entry name" value="TRAP_DctP_sf"/>
</dbReference>
<accession>A0A1M5NQL4</accession>
<dbReference type="EMBL" id="FQXI01000001">
    <property type="protein sequence ID" value="SHG91884.1"/>
    <property type="molecule type" value="Genomic_DNA"/>
</dbReference>
<dbReference type="Proteomes" id="UP000184032">
    <property type="component" value="Unassembled WGS sequence"/>
</dbReference>
<reference evidence="6 7" key="1">
    <citation type="submission" date="2016-11" db="EMBL/GenBank/DDBJ databases">
        <authorList>
            <person name="Jaros S."/>
            <person name="Januszkiewicz K."/>
            <person name="Wedrychowicz H."/>
        </authorList>
    </citation>
    <scope>NUCLEOTIDE SEQUENCE [LARGE SCALE GENOMIC DNA]</scope>
    <source>
        <strain evidence="6 7">DSM 21120</strain>
    </source>
</reference>
<name>A0A1M5NQL4_9FIRM</name>
<evidence type="ECO:0000256" key="3">
    <source>
        <dbReference type="ARBA" id="ARBA00022448"/>
    </source>
</evidence>
<dbReference type="Gene3D" id="3.40.190.170">
    <property type="entry name" value="Bacterial extracellular solute-binding protein, family 7"/>
    <property type="match status" value="1"/>
</dbReference>
<comment type="similarity">
    <text evidence="2">Belongs to the bacterial solute-binding protein 7 family.</text>
</comment>
<protein>
    <submittedName>
        <fullName evidence="6">Tripartite ATP-independent transporter solute receptor, DctP family</fullName>
    </submittedName>
</protein>
<dbReference type="InterPro" id="IPR004682">
    <property type="entry name" value="TRAP_DctP"/>
</dbReference>
<dbReference type="PIRSF" id="PIRSF006470">
    <property type="entry name" value="DctB"/>
    <property type="match status" value="1"/>
</dbReference>
<sequence>MNKFFIKKISLILMLTCVLTSLTGCLSSEERRKETGERDVYELYIACDSQEDTVTGIFMNTFADILEEKSKGRIIVNRYPNSQLGGDGEIAEAVQNGNITFVVQTTAPQVTFVPEAAIFDAPMAFRNLEVARKVLDGPLTEELKAFYEPKNLRLLGIADQGFRVMSSNKNVEQLSDLKGIKIRTMENPNHIAFWKSVGANPTPMAWSEVYIGLQQGSIDAQENPVETIVASKVYEQQDYIVETNHILHTLTLIGSPNVIDDLPEELQKCVYEAADEAKIDARAQTDERSAGRLEIVKDSGTTIIPYNETLFNDMKNSSESVWTTLENQIGKELVDLLRSEIAKAETELGMN</sequence>
<dbReference type="OrthoDB" id="9815946at2"/>
<dbReference type="PANTHER" id="PTHR33376">
    <property type="match status" value="1"/>
</dbReference>
<dbReference type="NCBIfam" id="TIGR00787">
    <property type="entry name" value="dctP"/>
    <property type="match status" value="1"/>
</dbReference>